<sequence>MPNTATIQSLPEDQLLSPGATLLYGQYTIERHLIDGGFGMTYLARDSLDRRVVIKECFPSSICQRVDGEVRPTETDNQEQFQCVIRNFLREALRLAKLEHPNVVGVHQVFQENNTAYIAMEYIQGVDLITVLEREPERLTNRLITKLLHDTLNALDYVHAQGMLHRDISPDNLLLDINDKVTMIDFGAAREEARKSSRALSTLLAVKEGYSPQEFYVQDSVQDMSSDLYSVAATFYHLVTGEAPPESQKRLAALTSDEADPYVPLAGGKWPFDRPFLDAIDRALSLSRGERIRSVEEWLTLLDAKPDAVANIPELEPEAELPDSRLEAVISSLVADTNRYLTAAVPDTAIQTTDTTDDSAEQEDDPPQLVDIFGNPIQDLEAWLKDQDRQSEKHSRRKRPEVAEIRHEIETKEPETPMMAAADETVEEQAPRSGLSRMLNSLVKRRGRSAATGQN</sequence>
<gene>
    <name evidence="7" type="ORF">SAMN05444398_101567</name>
</gene>
<proteinExistence type="predicted"/>
<dbReference type="Pfam" id="PF00069">
    <property type="entry name" value="Pkinase"/>
    <property type="match status" value="1"/>
</dbReference>
<dbReference type="Proteomes" id="UP000183974">
    <property type="component" value="Unassembled WGS sequence"/>
</dbReference>
<evidence type="ECO:0000256" key="3">
    <source>
        <dbReference type="ARBA" id="ARBA00022777"/>
    </source>
</evidence>
<dbReference type="SUPFAM" id="SSF56112">
    <property type="entry name" value="Protein kinase-like (PK-like)"/>
    <property type="match status" value="1"/>
</dbReference>
<keyword evidence="8" id="KW-1185">Reference proteome</keyword>
<keyword evidence="1" id="KW-0808">Transferase</keyword>
<feature type="region of interest" description="Disordered" evidence="5">
    <location>
        <begin position="385"/>
        <end position="420"/>
    </location>
</feature>
<evidence type="ECO:0000259" key="6">
    <source>
        <dbReference type="PROSITE" id="PS50011"/>
    </source>
</evidence>
<evidence type="ECO:0000256" key="4">
    <source>
        <dbReference type="ARBA" id="ARBA00022840"/>
    </source>
</evidence>
<dbReference type="InterPro" id="IPR011009">
    <property type="entry name" value="Kinase-like_dom_sf"/>
</dbReference>
<dbReference type="OrthoDB" id="9801841at2"/>
<evidence type="ECO:0000256" key="5">
    <source>
        <dbReference type="SAM" id="MobiDB-lite"/>
    </source>
</evidence>
<keyword evidence="3 7" id="KW-0418">Kinase</keyword>
<protein>
    <submittedName>
        <fullName evidence="7">Serine/threonine protein kinase</fullName>
    </submittedName>
</protein>
<feature type="compositionally biased region" description="Basic and acidic residues" evidence="5">
    <location>
        <begin position="400"/>
        <end position="415"/>
    </location>
</feature>
<name>A0A1M6XTZ0_9RHOB</name>
<dbReference type="GO" id="GO:0005524">
    <property type="term" value="F:ATP binding"/>
    <property type="evidence" value="ECO:0007669"/>
    <property type="project" value="UniProtKB-KW"/>
</dbReference>
<dbReference type="GO" id="GO:0004674">
    <property type="term" value="F:protein serine/threonine kinase activity"/>
    <property type="evidence" value="ECO:0007669"/>
    <property type="project" value="UniProtKB-KW"/>
</dbReference>
<dbReference type="InterPro" id="IPR008266">
    <property type="entry name" value="Tyr_kinase_AS"/>
</dbReference>
<evidence type="ECO:0000313" key="7">
    <source>
        <dbReference type="EMBL" id="SHL09414.1"/>
    </source>
</evidence>
<organism evidence="7 8">
    <name type="scientific">Roseovarius pacificus</name>
    <dbReference type="NCBI Taxonomy" id="337701"/>
    <lineage>
        <taxon>Bacteria</taxon>
        <taxon>Pseudomonadati</taxon>
        <taxon>Pseudomonadota</taxon>
        <taxon>Alphaproteobacteria</taxon>
        <taxon>Rhodobacterales</taxon>
        <taxon>Roseobacteraceae</taxon>
        <taxon>Roseovarius</taxon>
    </lineage>
</organism>
<evidence type="ECO:0000313" key="8">
    <source>
        <dbReference type="Proteomes" id="UP000183974"/>
    </source>
</evidence>
<feature type="domain" description="Protein kinase" evidence="6">
    <location>
        <begin position="27"/>
        <end position="302"/>
    </location>
</feature>
<accession>A0A1M6XTZ0</accession>
<dbReference type="CDD" id="cd14014">
    <property type="entry name" value="STKc_PknB_like"/>
    <property type="match status" value="1"/>
</dbReference>
<dbReference type="PANTHER" id="PTHR43289:SF6">
    <property type="entry name" value="SERINE_THREONINE-PROTEIN KINASE NEKL-3"/>
    <property type="match status" value="1"/>
</dbReference>
<dbReference type="AlphaFoldDB" id="A0A1M6XTZ0"/>
<dbReference type="InterPro" id="IPR000719">
    <property type="entry name" value="Prot_kinase_dom"/>
</dbReference>
<dbReference type="Gene3D" id="3.30.200.20">
    <property type="entry name" value="Phosphorylase Kinase, domain 1"/>
    <property type="match status" value="1"/>
</dbReference>
<keyword evidence="2" id="KW-0547">Nucleotide-binding</keyword>
<keyword evidence="7" id="KW-0723">Serine/threonine-protein kinase</keyword>
<dbReference type="PROSITE" id="PS50011">
    <property type="entry name" value="PROTEIN_KINASE_DOM"/>
    <property type="match status" value="1"/>
</dbReference>
<evidence type="ECO:0000256" key="1">
    <source>
        <dbReference type="ARBA" id="ARBA00022679"/>
    </source>
</evidence>
<dbReference type="EMBL" id="FRBR01000001">
    <property type="protein sequence ID" value="SHL09414.1"/>
    <property type="molecule type" value="Genomic_DNA"/>
</dbReference>
<reference evidence="7 8" key="1">
    <citation type="submission" date="2016-11" db="EMBL/GenBank/DDBJ databases">
        <authorList>
            <person name="Jaros S."/>
            <person name="Januszkiewicz K."/>
            <person name="Wedrychowicz H."/>
        </authorList>
    </citation>
    <scope>NUCLEOTIDE SEQUENCE [LARGE SCALE GENOMIC DNA]</scope>
    <source>
        <strain evidence="7 8">DSM 29589</strain>
    </source>
</reference>
<dbReference type="RefSeq" id="WP_073032458.1">
    <property type="nucleotide sequence ID" value="NZ_BMLR01000001.1"/>
</dbReference>
<evidence type="ECO:0000256" key="2">
    <source>
        <dbReference type="ARBA" id="ARBA00022741"/>
    </source>
</evidence>
<dbReference type="STRING" id="337701.SAMN05444398_101567"/>
<dbReference type="PROSITE" id="PS00109">
    <property type="entry name" value="PROTEIN_KINASE_TYR"/>
    <property type="match status" value="1"/>
</dbReference>
<dbReference type="PANTHER" id="PTHR43289">
    <property type="entry name" value="MITOGEN-ACTIVATED PROTEIN KINASE KINASE KINASE 20-RELATED"/>
    <property type="match status" value="1"/>
</dbReference>
<dbReference type="Gene3D" id="1.10.510.10">
    <property type="entry name" value="Transferase(Phosphotransferase) domain 1"/>
    <property type="match status" value="1"/>
</dbReference>
<keyword evidence="4" id="KW-0067">ATP-binding</keyword>